<feature type="active site" description="Proton acceptor; via carboxylate" evidence="4">
    <location>
        <position position="413"/>
    </location>
</feature>
<dbReference type="InterPro" id="IPR025559">
    <property type="entry name" value="Eis_dom"/>
</dbReference>
<sequence length="413" mass="43665">MALDVRTITESEVDAWCAAWDTGSLNPAGGADAPARRRGLLLDRTWAAFDGDRAVATLRSFPAELTLPGGGTVTAGAVTQVGTAATHRRRGLATRLVEAELAAAARRGEPVSVLIASEWGIYGRFGYGAATEHQHYTVDTRAARLIDRPRGSVEFVDRDTARAAAPGLHARHRAGRPGDLARDGLFWDRLFGIARVPGRPQPAPAFHVLARDAGGHPAGLARYRAELRTEHRVPAGEATAELFLAVSRDGALLLWDHLLNLDLVTTVRVGDRPADEALPWLLTDARAARAAERADFLWVRPLDVPALLAGRRYAAPGRIVLEVDDPLGFAAGRFALHAGGGDGSVGHPASCERTDAPAELALSASALGSVCLGGFGVGALAAAGRIAERIPGAAARADAMFHWPTAPWCSTWF</sequence>
<dbReference type="OrthoDB" id="8399956at2"/>
<keyword evidence="3 4" id="KW-0012">Acyltransferase</keyword>
<evidence type="ECO:0000256" key="4">
    <source>
        <dbReference type="HAMAP-Rule" id="MF_01812"/>
    </source>
</evidence>
<dbReference type="Pfam" id="PF13530">
    <property type="entry name" value="SCP2_2"/>
    <property type="match status" value="1"/>
</dbReference>
<dbReference type="PROSITE" id="PS51186">
    <property type="entry name" value="GNAT"/>
    <property type="match status" value="1"/>
</dbReference>
<comment type="similarity">
    <text evidence="1 4">Belongs to the acetyltransferase Eis family.</text>
</comment>
<dbReference type="InterPro" id="IPR000182">
    <property type="entry name" value="GNAT_dom"/>
</dbReference>
<feature type="binding site" evidence="4">
    <location>
        <begin position="89"/>
        <end position="94"/>
    </location>
    <ligand>
        <name>acetyl-CoA</name>
        <dbReference type="ChEBI" id="CHEBI:57288"/>
    </ligand>
</feature>
<feature type="active site" description="Proton donor" evidence="4">
    <location>
        <position position="122"/>
    </location>
</feature>
<protein>
    <submittedName>
        <fullName evidence="6">Putative acetyltransferase</fullName>
    </submittedName>
</protein>
<comment type="subunit">
    <text evidence="4">Homohexamer; trimer of dimers.</text>
</comment>
<dbReference type="NCBIfam" id="NF002367">
    <property type="entry name" value="PRK01346.1-4"/>
    <property type="match status" value="1"/>
</dbReference>
<evidence type="ECO:0000256" key="1">
    <source>
        <dbReference type="ARBA" id="ARBA00009213"/>
    </source>
</evidence>
<dbReference type="InterPro" id="IPR036527">
    <property type="entry name" value="SCP2_sterol-bd_dom_sf"/>
</dbReference>
<dbReference type="Gene3D" id="3.30.1050.10">
    <property type="entry name" value="SCP2 sterol-binding domain"/>
    <property type="match status" value="1"/>
</dbReference>
<keyword evidence="2 4" id="KW-0808">Transferase</keyword>
<evidence type="ECO:0000256" key="3">
    <source>
        <dbReference type="ARBA" id="ARBA00023315"/>
    </source>
</evidence>
<proteinExistence type="inferred from homology"/>
<dbReference type="Gene3D" id="3.40.630.30">
    <property type="match status" value="2"/>
</dbReference>
<dbReference type="InterPro" id="IPR041380">
    <property type="entry name" value="Acetyltransf_17"/>
</dbReference>
<dbReference type="GO" id="GO:0034069">
    <property type="term" value="F:aminoglycoside N-acetyltransferase activity"/>
    <property type="evidence" value="ECO:0007669"/>
    <property type="project" value="TreeGrafter"/>
</dbReference>
<dbReference type="AlphaFoldDB" id="A0A2T0Q8C1"/>
<comment type="caution">
    <text evidence="4">Lacks conserved residue(s) required for the propagation of feature annotation.</text>
</comment>
<dbReference type="HAMAP" id="MF_01812">
    <property type="entry name" value="Eis"/>
    <property type="match status" value="1"/>
</dbReference>
<dbReference type="PANTHER" id="PTHR37817:SF1">
    <property type="entry name" value="N-ACETYLTRANSFERASE EIS"/>
    <property type="match status" value="1"/>
</dbReference>
<evidence type="ECO:0000256" key="2">
    <source>
        <dbReference type="ARBA" id="ARBA00022679"/>
    </source>
</evidence>
<dbReference type="Pfam" id="PF13527">
    <property type="entry name" value="Acetyltransf_9"/>
    <property type="match status" value="1"/>
</dbReference>
<reference evidence="6 7" key="1">
    <citation type="submission" date="2018-03" db="EMBL/GenBank/DDBJ databases">
        <title>Genomic Encyclopedia of Archaeal and Bacterial Type Strains, Phase II (KMG-II): from individual species to whole genera.</title>
        <authorList>
            <person name="Goeker M."/>
        </authorList>
    </citation>
    <scope>NUCLEOTIDE SEQUENCE [LARGE SCALE GENOMIC DNA]</scope>
    <source>
        <strain evidence="6 7">DSM 45601</strain>
    </source>
</reference>
<dbReference type="InterPro" id="IPR022902">
    <property type="entry name" value="NAcTrfase_Eis"/>
</dbReference>
<dbReference type="Proteomes" id="UP000237846">
    <property type="component" value="Unassembled WGS sequence"/>
</dbReference>
<comment type="caution">
    <text evidence="6">The sequence shown here is derived from an EMBL/GenBank/DDBJ whole genome shotgun (WGS) entry which is preliminary data.</text>
</comment>
<dbReference type="SUPFAM" id="SSF55718">
    <property type="entry name" value="SCP-like"/>
    <property type="match status" value="1"/>
</dbReference>
<organism evidence="6 7">
    <name type="scientific">Allonocardiopsis opalescens</name>
    <dbReference type="NCBI Taxonomy" id="1144618"/>
    <lineage>
        <taxon>Bacteria</taxon>
        <taxon>Bacillati</taxon>
        <taxon>Actinomycetota</taxon>
        <taxon>Actinomycetes</taxon>
        <taxon>Streptosporangiales</taxon>
        <taxon>Allonocardiopsis</taxon>
    </lineage>
</organism>
<dbReference type="PANTHER" id="PTHR37817">
    <property type="entry name" value="N-ACETYLTRANSFERASE EIS"/>
    <property type="match status" value="1"/>
</dbReference>
<feature type="binding site" evidence="4">
    <location>
        <begin position="117"/>
        <end position="118"/>
    </location>
    <ligand>
        <name>acetyl-CoA</name>
        <dbReference type="ChEBI" id="CHEBI:57288"/>
    </ligand>
</feature>
<dbReference type="InterPro" id="IPR051554">
    <property type="entry name" value="Acetyltransferase_Eis"/>
</dbReference>
<name>A0A2T0Q8C1_9ACTN</name>
<dbReference type="InterPro" id="IPR016181">
    <property type="entry name" value="Acyl_CoA_acyltransferase"/>
</dbReference>
<gene>
    <name evidence="6" type="ORF">CLV72_103632</name>
</gene>
<dbReference type="RefSeq" id="WP_106245213.1">
    <property type="nucleotide sequence ID" value="NZ_PVZC01000003.1"/>
</dbReference>
<keyword evidence="7" id="KW-1185">Reference proteome</keyword>
<dbReference type="Pfam" id="PF17668">
    <property type="entry name" value="Acetyltransf_17"/>
    <property type="match status" value="1"/>
</dbReference>
<evidence type="ECO:0000259" key="5">
    <source>
        <dbReference type="PROSITE" id="PS51186"/>
    </source>
</evidence>
<dbReference type="EMBL" id="PVZC01000003">
    <property type="protein sequence ID" value="PRY00022.1"/>
    <property type="molecule type" value="Genomic_DNA"/>
</dbReference>
<evidence type="ECO:0000313" key="6">
    <source>
        <dbReference type="EMBL" id="PRY00022.1"/>
    </source>
</evidence>
<evidence type="ECO:0000313" key="7">
    <source>
        <dbReference type="Proteomes" id="UP000237846"/>
    </source>
</evidence>
<dbReference type="GO" id="GO:0030649">
    <property type="term" value="P:aminoglycoside antibiotic catabolic process"/>
    <property type="evidence" value="ECO:0007669"/>
    <property type="project" value="TreeGrafter"/>
</dbReference>
<feature type="domain" description="N-acetyltransferase" evidence="5">
    <location>
        <begin position="3"/>
        <end position="147"/>
    </location>
</feature>
<accession>A0A2T0Q8C1</accession>
<dbReference type="SUPFAM" id="SSF55729">
    <property type="entry name" value="Acyl-CoA N-acyltransferases (Nat)"/>
    <property type="match status" value="1"/>
</dbReference>